<feature type="domain" description="ABC transmembrane type-1" evidence="10">
    <location>
        <begin position="60"/>
        <end position="285"/>
    </location>
</feature>
<comment type="subcellular location">
    <subcellularLocation>
        <location evidence="1 9">Cell membrane</location>
        <topology evidence="1 9">Multi-pass membrane protein</topology>
    </subcellularLocation>
</comment>
<dbReference type="InterPro" id="IPR000515">
    <property type="entry name" value="MetI-like"/>
</dbReference>
<dbReference type="SUPFAM" id="SSF161098">
    <property type="entry name" value="MetI-like"/>
    <property type="match status" value="1"/>
</dbReference>
<evidence type="ECO:0000256" key="9">
    <source>
        <dbReference type="RuleBase" id="RU363043"/>
    </source>
</evidence>
<dbReference type="InterPro" id="IPR035906">
    <property type="entry name" value="MetI-like_sf"/>
</dbReference>
<evidence type="ECO:0000256" key="2">
    <source>
        <dbReference type="ARBA" id="ARBA00007069"/>
    </source>
</evidence>
<dbReference type="CDD" id="cd06261">
    <property type="entry name" value="TM_PBP2"/>
    <property type="match status" value="1"/>
</dbReference>
<dbReference type="PROSITE" id="PS50928">
    <property type="entry name" value="ABC_TM1"/>
    <property type="match status" value="1"/>
</dbReference>
<keyword evidence="4" id="KW-0813">Transport</keyword>
<dbReference type="InterPro" id="IPR005672">
    <property type="entry name" value="Phosphate_PstA"/>
</dbReference>
<dbReference type="RefSeq" id="WP_136936403.1">
    <property type="nucleotide sequence ID" value="NZ_SSMQ01000141.1"/>
</dbReference>
<reference evidence="11 12" key="1">
    <citation type="submission" date="2019-04" db="EMBL/GenBank/DDBJ databases">
        <authorList>
            <person name="Li Y."/>
            <person name="Wang J."/>
        </authorList>
    </citation>
    <scope>NUCLEOTIDE SEQUENCE [LARGE SCALE GENOMIC DNA]</scope>
    <source>
        <strain evidence="11 12">DSM 14668</strain>
    </source>
</reference>
<evidence type="ECO:0000256" key="6">
    <source>
        <dbReference type="ARBA" id="ARBA00022692"/>
    </source>
</evidence>
<keyword evidence="5 9" id="KW-1003">Cell membrane</keyword>
<name>A0A4U1IDX6_9BACT</name>
<dbReference type="NCBIfam" id="TIGR00974">
    <property type="entry name" value="3a0107s02c"/>
    <property type="match status" value="1"/>
</dbReference>
<evidence type="ECO:0000256" key="4">
    <source>
        <dbReference type="ARBA" id="ARBA00022448"/>
    </source>
</evidence>
<keyword evidence="12" id="KW-1185">Reference proteome</keyword>
<dbReference type="Gene3D" id="1.10.3720.10">
    <property type="entry name" value="MetI-like"/>
    <property type="match status" value="1"/>
</dbReference>
<keyword evidence="8 9" id="KW-0472">Membrane</keyword>
<comment type="caution">
    <text evidence="11">The sequence shown here is derived from an EMBL/GenBank/DDBJ whole genome shotgun (WGS) entry which is preliminary data.</text>
</comment>
<dbReference type="Pfam" id="PF00528">
    <property type="entry name" value="BPD_transp_1"/>
    <property type="match status" value="1"/>
</dbReference>
<dbReference type="EMBL" id="SSMQ01000141">
    <property type="protein sequence ID" value="TKC91866.1"/>
    <property type="molecule type" value="Genomic_DNA"/>
</dbReference>
<gene>
    <name evidence="11" type="primary">pstA</name>
    <name evidence="11" type="ORF">E8A74_50570</name>
</gene>
<evidence type="ECO:0000256" key="8">
    <source>
        <dbReference type="ARBA" id="ARBA00023136"/>
    </source>
</evidence>
<accession>A0A4U1IDX6</accession>
<feature type="transmembrane region" description="Helical" evidence="9">
    <location>
        <begin position="147"/>
        <end position="166"/>
    </location>
</feature>
<proteinExistence type="inferred from homology"/>
<feature type="transmembrane region" description="Helical" evidence="9">
    <location>
        <begin position="265"/>
        <end position="288"/>
    </location>
</feature>
<dbReference type="GO" id="GO:0035435">
    <property type="term" value="P:phosphate ion transmembrane transport"/>
    <property type="evidence" value="ECO:0007669"/>
    <property type="project" value="InterPro"/>
</dbReference>
<feature type="transmembrane region" description="Helical" evidence="9">
    <location>
        <begin position="105"/>
        <end position="127"/>
    </location>
</feature>
<sequence length="298" mass="31379">MNIGDRGLRLLSGLALFVVLAAILAIFGLVVVEGAGALSWRMLVEAPSSDLATGGVMPAIYGTAACTLLMTVAGVPVGVATAVYLAEYAPRRSRFATAVRAAVRILAGVPSIVFGLFGLGFFVLFVGKSIDGLFYRDAASPVFGRPALLWSSLTLAVLTLPVVIVTTEEAIRRVPRELREASYALGATQLTTIGRVVLPHARAGILTGVVLAVSRGAGEVAPILFTGVANYLPRIPTDVRDGFMHLGYHVYVLATQAPDVDRARAMVFGTVLVLLVLTFVLDAAALLLRARAHRGTRS</sequence>
<evidence type="ECO:0000256" key="1">
    <source>
        <dbReference type="ARBA" id="ARBA00004651"/>
    </source>
</evidence>
<dbReference type="Proteomes" id="UP000309215">
    <property type="component" value="Unassembled WGS sequence"/>
</dbReference>
<evidence type="ECO:0000256" key="5">
    <source>
        <dbReference type="ARBA" id="ARBA00022475"/>
    </source>
</evidence>
<organism evidence="11 12">
    <name type="scientific">Polyangium fumosum</name>
    <dbReference type="NCBI Taxonomy" id="889272"/>
    <lineage>
        <taxon>Bacteria</taxon>
        <taxon>Pseudomonadati</taxon>
        <taxon>Myxococcota</taxon>
        <taxon>Polyangia</taxon>
        <taxon>Polyangiales</taxon>
        <taxon>Polyangiaceae</taxon>
        <taxon>Polyangium</taxon>
    </lineage>
</organism>
<evidence type="ECO:0000313" key="12">
    <source>
        <dbReference type="Proteomes" id="UP000309215"/>
    </source>
</evidence>
<dbReference type="GO" id="GO:0005886">
    <property type="term" value="C:plasma membrane"/>
    <property type="evidence" value="ECO:0007669"/>
    <property type="project" value="UniProtKB-SubCell"/>
</dbReference>
<keyword evidence="7 9" id="KW-1133">Transmembrane helix</keyword>
<dbReference type="GO" id="GO:0005315">
    <property type="term" value="F:phosphate transmembrane transporter activity"/>
    <property type="evidence" value="ECO:0007669"/>
    <property type="project" value="InterPro"/>
</dbReference>
<comment type="caution">
    <text evidence="9">Lacks conserved residue(s) required for the propagation of feature annotation.</text>
</comment>
<keyword evidence="6 9" id="KW-0812">Transmembrane</keyword>
<comment type="similarity">
    <text evidence="2 9">Belongs to the binding-protein-dependent transport system permease family. CysTW subfamily.</text>
</comment>
<dbReference type="AlphaFoldDB" id="A0A4U1IDX6"/>
<dbReference type="PANTHER" id="PTHR43470">
    <property type="entry name" value="PHOSPHATE TRANSPORT SYSTEM PERMEASE PROTEIN PSTA-RELATED"/>
    <property type="match status" value="1"/>
</dbReference>
<evidence type="ECO:0000256" key="7">
    <source>
        <dbReference type="ARBA" id="ARBA00022989"/>
    </source>
</evidence>
<evidence type="ECO:0000259" key="10">
    <source>
        <dbReference type="PROSITE" id="PS50928"/>
    </source>
</evidence>
<feature type="transmembrane region" description="Helical" evidence="9">
    <location>
        <begin position="58"/>
        <end position="85"/>
    </location>
</feature>
<evidence type="ECO:0000256" key="3">
    <source>
        <dbReference type="ARBA" id="ARBA00016864"/>
    </source>
</evidence>
<dbReference type="PANTHER" id="PTHR43470:SF6">
    <property type="entry name" value="PHOSPHATE TRANSPORT SYSTEM PERMEASE PROTEIN PSTA"/>
    <property type="match status" value="1"/>
</dbReference>
<dbReference type="OrthoDB" id="9807065at2"/>
<evidence type="ECO:0000313" key="11">
    <source>
        <dbReference type="EMBL" id="TKC91866.1"/>
    </source>
</evidence>
<protein>
    <recommendedName>
        <fullName evidence="3 9">Phosphate transport system permease protein PstA</fullName>
    </recommendedName>
</protein>